<sequence length="207" mass="22874">MASVGESVRKSLQDFDLGDIDFSLLHACNAVDGTAKKLFPNMGVAERFTRVLRDNYLILGPFGIPGINLVETRWPVKVRAPKAPGGLPDAADVIYGIHRCTHGHGDEMPAGFELIRNANSTSQNNWAKIEKGQVQFFDNLIFGMLAVAVASPVNAAQNATDGCYLTLHNMKFNLKDWWGKREDLLAILAQMEFPVVTINFAHMMDLE</sequence>
<dbReference type="AlphaFoldDB" id="A0A5E7JDA4"/>
<protein>
    <submittedName>
        <fullName evidence="1">Uncharacterized protein</fullName>
    </submittedName>
</protein>
<accession>A0A5E7JDA4</accession>
<evidence type="ECO:0000313" key="1">
    <source>
        <dbReference type="EMBL" id="VVO86888.1"/>
    </source>
</evidence>
<reference evidence="1 2" key="1">
    <citation type="submission" date="2019-09" db="EMBL/GenBank/DDBJ databases">
        <authorList>
            <person name="Chandra G."/>
            <person name="Truman W A."/>
        </authorList>
    </citation>
    <scope>NUCLEOTIDE SEQUENCE [LARGE SCALE GENOMIC DNA]</scope>
    <source>
        <strain evidence="1">PS854</strain>
    </source>
</reference>
<name>A0A5E7JDA4_PSEFL</name>
<proteinExistence type="predicted"/>
<evidence type="ECO:0000313" key="2">
    <source>
        <dbReference type="Proteomes" id="UP000327111"/>
    </source>
</evidence>
<dbReference type="EMBL" id="CABVIF010000003">
    <property type="protein sequence ID" value="VVO86888.1"/>
    <property type="molecule type" value="Genomic_DNA"/>
</dbReference>
<organism evidence="1 2">
    <name type="scientific">Pseudomonas fluorescens</name>
    <dbReference type="NCBI Taxonomy" id="294"/>
    <lineage>
        <taxon>Bacteria</taxon>
        <taxon>Pseudomonadati</taxon>
        <taxon>Pseudomonadota</taxon>
        <taxon>Gammaproteobacteria</taxon>
        <taxon>Pseudomonadales</taxon>
        <taxon>Pseudomonadaceae</taxon>
        <taxon>Pseudomonas</taxon>
    </lineage>
</organism>
<gene>
    <name evidence="1" type="ORF">PS854_02092</name>
</gene>
<dbReference type="Proteomes" id="UP000327111">
    <property type="component" value="Unassembled WGS sequence"/>
</dbReference>
<dbReference type="RefSeq" id="WP_150733464.1">
    <property type="nucleotide sequence ID" value="NZ_CABVIF010000003.1"/>
</dbReference>